<feature type="transmembrane region" description="Helical" evidence="11">
    <location>
        <begin position="145"/>
        <end position="166"/>
    </location>
</feature>
<evidence type="ECO:0000256" key="7">
    <source>
        <dbReference type="ARBA" id="ARBA00023122"/>
    </source>
</evidence>
<evidence type="ECO:0000256" key="8">
    <source>
        <dbReference type="ARBA" id="ARBA00023136"/>
    </source>
</evidence>
<dbReference type="InterPro" id="IPR036318">
    <property type="entry name" value="FAD-bd_PCMH-like_sf"/>
</dbReference>
<dbReference type="InterPro" id="IPR051676">
    <property type="entry name" value="UPF0053_domain"/>
</dbReference>
<accession>A0A2W7P8T6</accession>
<comment type="similarity">
    <text evidence="2">Belongs to the UPF0053 family. Hemolysin C subfamily.</text>
</comment>
<name>A0A2W7P8T6_9RHOB</name>
<feature type="domain" description="CBS" evidence="12">
    <location>
        <begin position="284"/>
        <end position="341"/>
    </location>
</feature>
<dbReference type="Gene3D" id="3.10.580.10">
    <property type="entry name" value="CBS-domain"/>
    <property type="match status" value="1"/>
</dbReference>
<dbReference type="RefSeq" id="WP_111535452.1">
    <property type="nucleotide sequence ID" value="NZ_QKZL01000001.1"/>
</dbReference>
<keyword evidence="4 10" id="KW-0812">Transmembrane</keyword>
<evidence type="ECO:0000256" key="9">
    <source>
        <dbReference type="PROSITE-ProRule" id="PRU00703"/>
    </source>
</evidence>
<evidence type="ECO:0000256" key="5">
    <source>
        <dbReference type="ARBA" id="ARBA00022737"/>
    </source>
</evidence>
<feature type="transmembrane region" description="Helical" evidence="11">
    <location>
        <begin position="6"/>
        <end position="25"/>
    </location>
</feature>
<keyword evidence="15" id="KW-1185">Reference proteome</keyword>
<dbReference type="InterPro" id="IPR005170">
    <property type="entry name" value="Transptr-assoc_dom"/>
</dbReference>
<evidence type="ECO:0000313" key="14">
    <source>
        <dbReference type="EMBL" id="PZX19782.1"/>
    </source>
</evidence>
<keyword evidence="5" id="KW-0677">Repeat</keyword>
<dbReference type="PROSITE" id="PS51371">
    <property type="entry name" value="CBS"/>
    <property type="match status" value="1"/>
</dbReference>
<keyword evidence="6 10" id="KW-1133">Transmembrane helix</keyword>
<gene>
    <name evidence="14" type="ORF">LX81_00243</name>
</gene>
<feature type="transmembrane region" description="Helical" evidence="11">
    <location>
        <begin position="94"/>
        <end position="115"/>
    </location>
</feature>
<organism evidence="14 15">
    <name type="scientific">Palleronia aestuarii</name>
    <dbReference type="NCBI Taxonomy" id="568105"/>
    <lineage>
        <taxon>Bacteria</taxon>
        <taxon>Pseudomonadati</taxon>
        <taxon>Pseudomonadota</taxon>
        <taxon>Alphaproteobacteria</taxon>
        <taxon>Rhodobacterales</taxon>
        <taxon>Roseobacteraceae</taxon>
        <taxon>Palleronia</taxon>
    </lineage>
</organism>
<keyword evidence="7 9" id="KW-0129">CBS domain</keyword>
<dbReference type="AlphaFoldDB" id="A0A2W7P8T6"/>
<dbReference type="EMBL" id="QKZL01000001">
    <property type="protein sequence ID" value="PZX19782.1"/>
    <property type="molecule type" value="Genomic_DNA"/>
</dbReference>
<evidence type="ECO:0000313" key="15">
    <source>
        <dbReference type="Proteomes" id="UP000248916"/>
    </source>
</evidence>
<protein>
    <submittedName>
        <fullName evidence="14">CBS domain containing-hemolysin-like protein</fullName>
    </submittedName>
</protein>
<comment type="caution">
    <text evidence="14">The sequence shown here is derived from an EMBL/GenBank/DDBJ whole genome shotgun (WGS) entry which is preliminary data.</text>
</comment>
<feature type="transmembrane region" description="Helical" evidence="11">
    <location>
        <begin position="55"/>
        <end position="74"/>
    </location>
</feature>
<dbReference type="Gene3D" id="3.30.465.10">
    <property type="match status" value="1"/>
</dbReference>
<proteinExistence type="inferred from homology"/>
<dbReference type="Pfam" id="PF03471">
    <property type="entry name" value="CorC_HlyC"/>
    <property type="match status" value="1"/>
</dbReference>
<dbReference type="Pfam" id="PF01595">
    <property type="entry name" value="CNNM"/>
    <property type="match status" value="1"/>
</dbReference>
<dbReference type="GO" id="GO:0050660">
    <property type="term" value="F:flavin adenine dinucleotide binding"/>
    <property type="evidence" value="ECO:0007669"/>
    <property type="project" value="InterPro"/>
</dbReference>
<dbReference type="Proteomes" id="UP000248916">
    <property type="component" value="Unassembled WGS sequence"/>
</dbReference>
<feature type="domain" description="CNNM transmembrane" evidence="13">
    <location>
        <begin position="1"/>
        <end position="196"/>
    </location>
</feature>
<dbReference type="PANTHER" id="PTHR43099:SF5">
    <property type="entry name" value="HLYC_CORC FAMILY TRANSPORTER"/>
    <property type="match status" value="1"/>
</dbReference>
<keyword evidence="8 10" id="KW-0472">Membrane</keyword>
<dbReference type="CDD" id="cd04590">
    <property type="entry name" value="CBS_pair_CorC_HlyC_assoc"/>
    <property type="match status" value="1"/>
</dbReference>
<dbReference type="InterPro" id="IPR000644">
    <property type="entry name" value="CBS_dom"/>
</dbReference>
<evidence type="ECO:0000256" key="4">
    <source>
        <dbReference type="ARBA" id="ARBA00022692"/>
    </source>
</evidence>
<dbReference type="InterPro" id="IPR016169">
    <property type="entry name" value="FAD-bd_PCMH_sub2"/>
</dbReference>
<evidence type="ECO:0000259" key="13">
    <source>
        <dbReference type="PROSITE" id="PS51846"/>
    </source>
</evidence>
<evidence type="ECO:0000256" key="11">
    <source>
        <dbReference type="SAM" id="Phobius"/>
    </source>
</evidence>
<dbReference type="GO" id="GO:0005886">
    <property type="term" value="C:plasma membrane"/>
    <property type="evidence" value="ECO:0007669"/>
    <property type="project" value="UniProtKB-SubCell"/>
</dbReference>
<comment type="subcellular location">
    <subcellularLocation>
        <location evidence="1">Cell membrane</location>
        <topology evidence="1">Multi-pass membrane protein</topology>
    </subcellularLocation>
</comment>
<evidence type="ECO:0000256" key="6">
    <source>
        <dbReference type="ARBA" id="ARBA00022989"/>
    </source>
</evidence>
<dbReference type="InterPro" id="IPR002550">
    <property type="entry name" value="CNNM"/>
</dbReference>
<evidence type="ECO:0000259" key="12">
    <source>
        <dbReference type="PROSITE" id="PS51371"/>
    </source>
</evidence>
<evidence type="ECO:0000256" key="1">
    <source>
        <dbReference type="ARBA" id="ARBA00004651"/>
    </source>
</evidence>
<evidence type="ECO:0000256" key="10">
    <source>
        <dbReference type="PROSITE-ProRule" id="PRU01193"/>
    </source>
</evidence>
<reference evidence="14 15" key="1">
    <citation type="submission" date="2018-06" db="EMBL/GenBank/DDBJ databases">
        <title>Genomic Encyclopedia of Archaeal and Bacterial Type Strains, Phase II (KMG-II): from individual species to whole genera.</title>
        <authorList>
            <person name="Goeker M."/>
        </authorList>
    </citation>
    <scope>NUCLEOTIDE SEQUENCE [LARGE SCALE GENOMIC DNA]</scope>
    <source>
        <strain evidence="14 15">DSM 22009</strain>
    </source>
</reference>
<dbReference type="PANTHER" id="PTHR43099">
    <property type="entry name" value="UPF0053 PROTEIN YRKA"/>
    <property type="match status" value="1"/>
</dbReference>
<dbReference type="SMART" id="SM01091">
    <property type="entry name" value="CorC_HlyC"/>
    <property type="match status" value="1"/>
</dbReference>
<keyword evidence="3" id="KW-1003">Cell membrane</keyword>
<dbReference type="InterPro" id="IPR044751">
    <property type="entry name" value="Ion_transp-like_CBS"/>
</dbReference>
<dbReference type="SUPFAM" id="SSF54631">
    <property type="entry name" value="CBS-domain pair"/>
    <property type="match status" value="1"/>
</dbReference>
<dbReference type="InterPro" id="IPR046342">
    <property type="entry name" value="CBS_dom_sf"/>
</dbReference>
<sequence>MIGLGIIAALIAINGIFVAMEFVIVGSRLSRVETVSDRGARIAGTLQGPEAQDRYVAVAQLGITFASIGLGMYGEHKIAGWIEAPLANFGIEGAAIHVVALILAVIVLTYFHVVLGEMIPKAMALKGAERLLVALWPVIRFFELIFRPFVAFLNVISQALLSIFGLDRSEARFYSPRELAAIAEDSHEGGAIGAEQAEFIKNIVRLQARRADELMTPRRRVLSIDLNQLDDDDFTARILDAGPSRLPVTRGGLDASLGVVHVKDVIRHQTEGGAPLDAEGLEGILRPLPKVLASLDTAALLDNMRQHGTHMALVVDEFGSVLGAVAFEDAIEEVVGEVHSEFEIDEPDTESRLGRRWKIAGTAPISRLNERFDWGLDTSRSRSIAGLLLEHLGRPPREGDQCEIAGLRFEVEVVEGLAIARVGVEAVEGETEPDPGREHD</sequence>
<dbReference type="SUPFAM" id="SSF56176">
    <property type="entry name" value="FAD-binding/transporter-associated domain-like"/>
    <property type="match status" value="1"/>
</dbReference>
<dbReference type="OrthoDB" id="9805314at2"/>
<evidence type="ECO:0000256" key="3">
    <source>
        <dbReference type="ARBA" id="ARBA00022475"/>
    </source>
</evidence>
<evidence type="ECO:0000256" key="2">
    <source>
        <dbReference type="ARBA" id="ARBA00006446"/>
    </source>
</evidence>
<dbReference type="PROSITE" id="PS51846">
    <property type="entry name" value="CNNM"/>
    <property type="match status" value="1"/>
</dbReference>